<dbReference type="Proteomes" id="UP000034307">
    <property type="component" value="Unassembled WGS sequence"/>
</dbReference>
<dbReference type="PANTHER" id="PTHR30371:SF0">
    <property type="entry name" value="SEC-INDEPENDENT PROTEIN TRANSLOCASE PROTEIN TATC, CHLOROPLASTIC-RELATED"/>
    <property type="match status" value="1"/>
</dbReference>
<keyword evidence="2 5" id="KW-0812">Transmembrane</keyword>
<comment type="caution">
    <text evidence="6">The sequence shown here is derived from an EMBL/GenBank/DDBJ whole genome shotgun (WGS) entry which is preliminary data.</text>
</comment>
<dbReference type="GO" id="GO:0033281">
    <property type="term" value="C:TAT protein transport complex"/>
    <property type="evidence" value="ECO:0007669"/>
    <property type="project" value="UniProtKB-UniRule"/>
</dbReference>
<organism evidence="6 7">
    <name type="scientific">Candidatus Amesbacteria bacterium GW2011_GWA2_47_11b</name>
    <dbReference type="NCBI Taxonomy" id="1618358"/>
    <lineage>
        <taxon>Bacteria</taxon>
        <taxon>Candidatus Amesiibacteriota</taxon>
    </lineage>
</organism>
<keyword evidence="4 5" id="KW-0472">Membrane</keyword>
<dbReference type="HAMAP" id="MF_00902">
    <property type="entry name" value="TatC"/>
    <property type="match status" value="1"/>
</dbReference>
<evidence type="ECO:0000256" key="1">
    <source>
        <dbReference type="ARBA" id="ARBA00004141"/>
    </source>
</evidence>
<accession>A0A0G1RJX7</accession>
<feature type="transmembrane region" description="Helical" evidence="5">
    <location>
        <begin position="68"/>
        <end position="93"/>
    </location>
</feature>
<comment type="subcellular location">
    <subcellularLocation>
        <location evidence="5">Cell membrane</location>
        <topology evidence="5">Multi-pass membrane protein</topology>
    </subcellularLocation>
    <subcellularLocation>
        <location evidence="1">Membrane</location>
        <topology evidence="1">Multi-pass membrane protein</topology>
    </subcellularLocation>
</comment>
<dbReference type="AlphaFoldDB" id="A0A0G1RJX7"/>
<evidence type="ECO:0000313" key="7">
    <source>
        <dbReference type="Proteomes" id="UP000034307"/>
    </source>
</evidence>
<dbReference type="PANTHER" id="PTHR30371">
    <property type="entry name" value="SEC-INDEPENDENT PROTEIN TRANSLOCASE PROTEIN TATC"/>
    <property type="match status" value="1"/>
</dbReference>
<evidence type="ECO:0000256" key="4">
    <source>
        <dbReference type="ARBA" id="ARBA00023136"/>
    </source>
</evidence>
<evidence type="ECO:0000256" key="3">
    <source>
        <dbReference type="ARBA" id="ARBA00022989"/>
    </source>
</evidence>
<feature type="transmembrane region" description="Helical" evidence="5">
    <location>
        <begin position="105"/>
        <end position="131"/>
    </location>
</feature>
<keyword evidence="5" id="KW-0653">Protein transport</keyword>
<evidence type="ECO:0000256" key="5">
    <source>
        <dbReference type="HAMAP-Rule" id="MF_00902"/>
    </source>
</evidence>
<dbReference type="InterPro" id="IPR002033">
    <property type="entry name" value="TatC"/>
</dbReference>
<feature type="transmembrane region" description="Helical" evidence="5">
    <location>
        <begin position="21"/>
        <end position="39"/>
    </location>
</feature>
<evidence type="ECO:0000313" key="6">
    <source>
        <dbReference type="EMBL" id="KKU57392.1"/>
    </source>
</evidence>
<keyword evidence="5" id="KW-1003">Cell membrane</keyword>
<dbReference type="PRINTS" id="PR01840">
    <property type="entry name" value="TATCFAMILY"/>
</dbReference>
<dbReference type="GO" id="GO:0043953">
    <property type="term" value="P:protein transport by the Tat complex"/>
    <property type="evidence" value="ECO:0007669"/>
    <property type="project" value="UniProtKB-UniRule"/>
</dbReference>
<dbReference type="STRING" id="1618358.UX80_C0017G0010"/>
<protein>
    <recommendedName>
        <fullName evidence="5">Sec-independent protein translocase protein TatC</fullName>
    </recommendedName>
</protein>
<name>A0A0G1RJX7_9BACT</name>
<comment type="function">
    <text evidence="5">Part of the twin-arginine translocation (Tat) system that transports large folded proteins containing a characteristic twin-arginine motif in their signal peptide across membranes.</text>
</comment>
<comment type="subunit">
    <text evidence="5">Forms a complex with TatA.</text>
</comment>
<dbReference type="GO" id="GO:0065002">
    <property type="term" value="P:intracellular protein transmembrane transport"/>
    <property type="evidence" value="ECO:0007669"/>
    <property type="project" value="TreeGrafter"/>
</dbReference>
<dbReference type="GO" id="GO:0009977">
    <property type="term" value="F:proton motive force dependent protein transmembrane transporter activity"/>
    <property type="evidence" value="ECO:0007669"/>
    <property type="project" value="TreeGrafter"/>
</dbReference>
<keyword evidence="5" id="KW-0813">Transport</keyword>
<keyword evidence="3 5" id="KW-1133">Transmembrane helix</keyword>
<feature type="transmembrane region" description="Helical" evidence="5">
    <location>
        <begin position="151"/>
        <end position="179"/>
    </location>
</feature>
<comment type="similarity">
    <text evidence="5">Belongs to the TatC family.</text>
</comment>
<gene>
    <name evidence="5" type="primary">tatC</name>
    <name evidence="6" type="ORF">UX80_C0017G0010</name>
</gene>
<feature type="transmembrane region" description="Helical" evidence="5">
    <location>
        <begin position="214"/>
        <end position="235"/>
    </location>
</feature>
<proteinExistence type="inferred from homology"/>
<sequence length="241" mass="27073">MTAEDTINKYFPYLLEIRKRLLLAVSVMLVSGFLGFFYYDRIVAAMVKMLQLDGINIVFTSPFQYVELAMSSALLIGLVSAIPFVIWQLLSFLKPALKDPEYRLVVFMLPLALVLFAAGFAFGVLMMKYVVVLFQASATKLNIGNYLDVSALLTAIITTSSLMGLAFQFPLVLTALVHFKAVKYAWLAKQRPWAYLSSFIFSIMLPPTDVLSDVLLTLPLVILFELTLILNRLLLKSHQRG</sequence>
<evidence type="ECO:0000256" key="2">
    <source>
        <dbReference type="ARBA" id="ARBA00022692"/>
    </source>
</evidence>
<keyword evidence="5" id="KW-0811">Translocation</keyword>
<dbReference type="EMBL" id="LCNO01000017">
    <property type="protein sequence ID" value="KKU57392.1"/>
    <property type="molecule type" value="Genomic_DNA"/>
</dbReference>
<reference evidence="6 7" key="1">
    <citation type="journal article" date="2015" name="Nature">
        <title>rRNA introns, odd ribosomes, and small enigmatic genomes across a large radiation of phyla.</title>
        <authorList>
            <person name="Brown C.T."/>
            <person name="Hug L.A."/>
            <person name="Thomas B.C."/>
            <person name="Sharon I."/>
            <person name="Castelle C.J."/>
            <person name="Singh A."/>
            <person name="Wilkins M.J."/>
            <person name="Williams K.H."/>
            <person name="Banfield J.F."/>
        </authorList>
    </citation>
    <scope>NUCLEOTIDE SEQUENCE [LARGE SCALE GENOMIC DNA]</scope>
</reference>
<dbReference type="Pfam" id="PF00902">
    <property type="entry name" value="TatC"/>
    <property type="match status" value="1"/>
</dbReference>
<feature type="transmembrane region" description="Helical" evidence="5">
    <location>
        <begin position="191"/>
        <end position="208"/>
    </location>
</feature>